<dbReference type="GO" id="GO:0017038">
    <property type="term" value="P:protein import"/>
    <property type="evidence" value="ECO:0007669"/>
    <property type="project" value="TreeGrafter"/>
</dbReference>
<dbReference type="Pfam" id="PF01618">
    <property type="entry name" value="MotA_ExbB"/>
    <property type="match status" value="1"/>
</dbReference>
<evidence type="ECO:0000256" key="9">
    <source>
        <dbReference type="SAM" id="Phobius"/>
    </source>
</evidence>
<keyword evidence="12" id="KW-1185">Reference proteome</keyword>
<dbReference type="Proteomes" id="UP000193307">
    <property type="component" value="Unassembled WGS sequence"/>
</dbReference>
<keyword evidence="2 8" id="KW-0813">Transport</keyword>
<feature type="domain" description="MotA/TolQ/ExbB proton channel" evidence="10">
    <location>
        <begin position="62"/>
        <end position="171"/>
    </location>
</feature>
<dbReference type="RefSeq" id="WP_085850091.1">
    <property type="nucleotide sequence ID" value="NZ_FNZV01000011.1"/>
</dbReference>
<keyword evidence="3" id="KW-1003">Cell membrane</keyword>
<feature type="transmembrane region" description="Helical" evidence="9">
    <location>
        <begin position="99"/>
        <end position="119"/>
    </location>
</feature>
<name>A0A1Y5T879_9RHOB</name>
<evidence type="ECO:0000256" key="7">
    <source>
        <dbReference type="ARBA" id="ARBA00023136"/>
    </source>
</evidence>
<feature type="transmembrane region" description="Helical" evidence="9">
    <location>
        <begin position="20"/>
        <end position="43"/>
    </location>
</feature>
<feature type="transmembrane region" description="Helical" evidence="9">
    <location>
        <begin position="139"/>
        <end position="163"/>
    </location>
</feature>
<dbReference type="AlphaFoldDB" id="A0A1Y5T879"/>
<evidence type="ECO:0000256" key="2">
    <source>
        <dbReference type="ARBA" id="ARBA00022448"/>
    </source>
</evidence>
<evidence type="ECO:0000313" key="12">
    <source>
        <dbReference type="Proteomes" id="UP000193307"/>
    </source>
</evidence>
<evidence type="ECO:0000313" key="11">
    <source>
        <dbReference type="EMBL" id="SLN57621.1"/>
    </source>
</evidence>
<evidence type="ECO:0000256" key="3">
    <source>
        <dbReference type="ARBA" id="ARBA00022475"/>
    </source>
</evidence>
<comment type="similarity">
    <text evidence="8">Belongs to the exbB/tolQ family.</text>
</comment>
<dbReference type="STRING" id="658057.SAMN04488032_11129"/>
<gene>
    <name evidence="11" type="primary">exbB_3</name>
    <name evidence="11" type="ORF">PAM7971_02984</name>
</gene>
<comment type="subcellular location">
    <subcellularLocation>
        <location evidence="1">Cell membrane</location>
        <topology evidence="1">Multi-pass membrane protein</topology>
    </subcellularLocation>
    <subcellularLocation>
        <location evidence="8">Membrane</location>
        <topology evidence="8">Multi-pass membrane protein</topology>
    </subcellularLocation>
</comment>
<dbReference type="PANTHER" id="PTHR30625:SF15">
    <property type="entry name" value="BIOPOLYMER TRANSPORT PROTEIN EXBB"/>
    <property type="match status" value="1"/>
</dbReference>
<keyword evidence="4 9" id="KW-0812">Transmembrane</keyword>
<evidence type="ECO:0000256" key="4">
    <source>
        <dbReference type="ARBA" id="ARBA00022692"/>
    </source>
</evidence>
<keyword evidence="5 8" id="KW-0653">Protein transport</keyword>
<dbReference type="InterPro" id="IPR050790">
    <property type="entry name" value="ExbB/TolQ_transport"/>
</dbReference>
<keyword evidence="6 9" id="KW-1133">Transmembrane helix</keyword>
<evidence type="ECO:0000256" key="1">
    <source>
        <dbReference type="ARBA" id="ARBA00004651"/>
    </source>
</evidence>
<organism evidence="11 12">
    <name type="scientific">Pacificibacter marinus</name>
    <dbReference type="NCBI Taxonomy" id="658057"/>
    <lineage>
        <taxon>Bacteria</taxon>
        <taxon>Pseudomonadati</taxon>
        <taxon>Pseudomonadota</taxon>
        <taxon>Alphaproteobacteria</taxon>
        <taxon>Rhodobacterales</taxon>
        <taxon>Roseobacteraceae</taxon>
        <taxon>Pacificibacter</taxon>
    </lineage>
</organism>
<dbReference type="PANTHER" id="PTHR30625">
    <property type="entry name" value="PROTEIN TOLQ"/>
    <property type="match status" value="1"/>
</dbReference>
<dbReference type="InterPro" id="IPR002898">
    <property type="entry name" value="MotA_ExbB_proton_chnl"/>
</dbReference>
<evidence type="ECO:0000256" key="6">
    <source>
        <dbReference type="ARBA" id="ARBA00022989"/>
    </source>
</evidence>
<sequence length="201" mass="21193">MINLALERLTSIVDMGGPVVAILIGFSLIALACIIWKLGVFLIEGIGGGVSRGFARTILDQVKDAEHRGVANDDLRARTAARIEREFERAGAGLRLLDVIAQVAPLLGLFGTVLGMIAAFRTLQEAGGTADPAVLAGGIWVALVTTAAGLVVAMPASMALSWFDGRLERHDRALRDALEDILAPDVFGAPHPNVDLRAAHV</sequence>
<protein>
    <submittedName>
        <fullName evidence="11">Biopolymer transport protein ExbB</fullName>
    </submittedName>
</protein>
<dbReference type="EMBL" id="FWFW01000011">
    <property type="protein sequence ID" value="SLN57621.1"/>
    <property type="molecule type" value="Genomic_DNA"/>
</dbReference>
<dbReference type="GO" id="GO:0005886">
    <property type="term" value="C:plasma membrane"/>
    <property type="evidence" value="ECO:0007669"/>
    <property type="project" value="UniProtKB-SubCell"/>
</dbReference>
<accession>A0A1Y5T879</accession>
<dbReference type="OrthoDB" id="4045at2"/>
<keyword evidence="7 9" id="KW-0472">Membrane</keyword>
<reference evidence="11 12" key="1">
    <citation type="submission" date="2017-03" db="EMBL/GenBank/DDBJ databases">
        <authorList>
            <person name="Afonso C.L."/>
            <person name="Miller P.J."/>
            <person name="Scott M.A."/>
            <person name="Spackman E."/>
            <person name="Goraichik I."/>
            <person name="Dimitrov K.M."/>
            <person name="Suarez D.L."/>
            <person name="Swayne D.E."/>
        </authorList>
    </citation>
    <scope>NUCLEOTIDE SEQUENCE [LARGE SCALE GENOMIC DNA]</scope>
    <source>
        <strain evidence="11 12">CECT 7971</strain>
    </source>
</reference>
<proteinExistence type="inferred from homology"/>
<evidence type="ECO:0000256" key="5">
    <source>
        <dbReference type="ARBA" id="ARBA00022927"/>
    </source>
</evidence>
<evidence type="ECO:0000256" key="8">
    <source>
        <dbReference type="RuleBase" id="RU004057"/>
    </source>
</evidence>
<evidence type="ECO:0000259" key="10">
    <source>
        <dbReference type="Pfam" id="PF01618"/>
    </source>
</evidence>